<dbReference type="Pfam" id="PF10604">
    <property type="entry name" value="Polyketide_cyc2"/>
    <property type="match status" value="1"/>
</dbReference>
<dbReference type="InterPro" id="IPR023393">
    <property type="entry name" value="START-like_dom_sf"/>
</dbReference>
<name>A0A5Q6S0R1_9ACTN</name>
<dbReference type="Proteomes" id="UP000307768">
    <property type="component" value="Unassembled WGS sequence"/>
</dbReference>
<feature type="region of interest" description="Disordered" evidence="1">
    <location>
        <begin position="1"/>
        <end position="223"/>
    </location>
</feature>
<feature type="compositionally biased region" description="Basic residues" evidence="1">
    <location>
        <begin position="43"/>
        <end position="52"/>
    </location>
</feature>
<evidence type="ECO:0000313" key="3">
    <source>
        <dbReference type="Proteomes" id="UP000307768"/>
    </source>
</evidence>
<feature type="compositionally biased region" description="Basic residues" evidence="1">
    <location>
        <begin position="13"/>
        <end position="31"/>
    </location>
</feature>
<comment type="caution">
    <text evidence="2">The sequence shown here is derived from an EMBL/GenBank/DDBJ whole genome shotgun (WGS) entry which is preliminary data.</text>
</comment>
<evidence type="ECO:0008006" key="4">
    <source>
        <dbReference type="Google" id="ProtNLM"/>
    </source>
</evidence>
<dbReference type="OrthoDB" id="5402478at2"/>
<dbReference type="Gene3D" id="3.30.530.20">
    <property type="match status" value="1"/>
</dbReference>
<accession>A0A5Q6S0R1</accession>
<dbReference type="AlphaFoldDB" id="A0A5Q6S0R1"/>
<evidence type="ECO:0000256" key="1">
    <source>
        <dbReference type="SAM" id="MobiDB-lite"/>
    </source>
</evidence>
<sequence>MGGRLAGDSCHGARQRSRPRRTRRRRARHRCCPPGRARDPARGPRHGRHPRRADRGRGRTRARPDDVRPYAPLRPGGPPFACDPPEPPRRGAAPVRRPVQGAHRPHGAGGLRSRLPGDGRDRPRHRVADPRRQDGSVRVAVRRCARAARSPRSSRVRAARRRRQGGAGDPRRHHGVRRPRSARAARRRPQRRRTDGAGRAPHLPTDPLRERRQRSHGPAGGLVTPRHYSFASLWHVPAPVERAFDTVADLEHYARWWPDVRHVVGIDDDTARVAIRSSLPYTLHLTLHRTRVDAGARHLLAEIAGDLEGWASWRLTAAADGATTLRYSQEVVTTEPWMNAAGHLLAPAFRLNHRAMMRRGQAGLARHLAFA</sequence>
<proteinExistence type="predicted"/>
<dbReference type="InterPro" id="IPR019587">
    <property type="entry name" value="Polyketide_cyclase/dehydratase"/>
</dbReference>
<feature type="compositionally biased region" description="Low complexity" evidence="1">
    <location>
        <begin position="90"/>
        <end position="99"/>
    </location>
</feature>
<feature type="compositionally biased region" description="Basic and acidic residues" evidence="1">
    <location>
        <begin position="53"/>
        <end position="68"/>
    </location>
</feature>
<evidence type="ECO:0000313" key="2">
    <source>
        <dbReference type="EMBL" id="KAA1423958.1"/>
    </source>
</evidence>
<feature type="compositionally biased region" description="Basic and acidic residues" evidence="1">
    <location>
        <begin position="115"/>
        <end position="135"/>
    </location>
</feature>
<reference evidence="2 3" key="1">
    <citation type="submission" date="2019-09" db="EMBL/GenBank/DDBJ databases">
        <title>Mumia zhuanghuii sp. nov. isolated from the intestinal contents of plateau pika (Ochotona curzoniae) in the Qinghai-Tibet plateau of China.</title>
        <authorList>
            <person name="Tian Z."/>
        </authorList>
    </citation>
    <scope>NUCLEOTIDE SEQUENCE [LARGE SCALE GENOMIC DNA]</scope>
    <source>
        <strain evidence="3">350</strain>
    </source>
</reference>
<gene>
    <name evidence="2" type="ORF">FE697_007015</name>
</gene>
<feature type="compositionally biased region" description="Pro residues" evidence="1">
    <location>
        <begin position="75"/>
        <end position="85"/>
    </location>
</feature>
<protein>
    <recommendedName>
        <fullName evidence="4">Coenzyme Q-binding protein COQ10 START domain-containing protein</fullName>
    </recommendedName>
</protein>
<dbReference type="EMBL" id="VDFQ02000002">
    <property type="protein sequence ID" value="KAA1423958.1"/>
    <property type="molecule type" value="Genomic_DNA"/>
</dbReference>
<feature type="compositionally biased region" description="Basic residues" evidence="1">
    <location>
        <begin position="171"/>
        <end position="191"/>
    </location>
</feature>
<organism evidence="2 3">
    <name type="scientific">Mumia zhuanghuii</name>
    <dbReference type="NCBI Taxonomy" id="2585211"/>
    <lineage>
        <taxon>Bacteria</taxon>
        <taxon>Bacillati</taxon>
        <taxon>Actinomycetota</taxon>
        <taxon>Actinomycetes</taxon>
        <taxon>Propionibacteriales</taxon>
        <taxon>Nocardioidaceae</taxon>
        <taxon>Mumia</taxon>
    </lineage>
</organism>
<dbReference type="SUPFAM" id="SSF55961">
    <property type="entry name" value="Bet v1-like"/>
    <property type="match status" value="1"/>
</dbReference>
<feature type="compositionally biased region" description="Basic residues" evidence="1">
    <location>
        <begin position="152"/>
        <end position="164"/>
    </location>
</feature>